<keyword evidence="7" id="KW-1185">Reference proteome</keyword>
<evidence type="ECO:0000256" key="2">
    <source>
        <dbReference type="ARBA" id="ARBA00005582"/>
    </source>
</evidence>
<dbReference type="HOGENOM" id="CLU_2010347_0_0_11"/>
<dbReference type="STRING" id="1246995.AFR_32970"/>
<evidence type="ECO:0000256" key="1">
    <source>
        <dbReference type="ARBA" id="ARBA00001946"/>
    </source>
</evidence>
<dbReference type="Gene3D" id="3.90.79.10">
    <property type="entry name" value="Nucleoside Triphosphate Pyrophosphohydrolase"/>
    <property type="match status" value="1"/>
</dbReference>
<comment type="cofactor">
    <cofactor evidence="1">
        <name>Mg(2+)</name>
        <dbReference type="ChEBI" id="CHEBI:18420"/>
    </cofactor>
</comment>
<organism evidence="6 7">
    <name type="scientific">Actinoplanes friuliensis DSM 7358</name>
    <dbReference type="NCBI Taxonomy" id="1246995"/>
    <lineage>
        <taxon>Bacteria</taxon>
        <taxon>Bacillati</taxon>
        <taxon>Actinomycetota</taxon>
        <taxon>Actinomycetes</taxon>
        <taxon>Micromonosporales</taxon>
        <taxon>Micromonosporaceae</taxon>
        <taxon>Actinoplanes</taxon>
    </lineage>
</organism>
<keyword evidence="3 4" id="KW-0378">Hydrolase</keyword>
<name>U5W772_9ACTN</name>
<dbReference type="PANTHER" id="PTHR43046:SF14">
    <property type="entry name" value="MUTT_NUDIX FAMILY PROTEIN"/>
    <property type="match status" value="1"/>
</dbReference>
<dbReference type="AlphaFoldDB" id="U5W772"/>
<evidence type="ECO:0000256" key="3">
    <source>
        <dbReference type="ARBA" id="ARBA00022801"/>
    </source>
</evidence>
<dbReference type="PRINTS" id="PR00502">
    <property type="entry name" value="NUDIXFAMILY"/>
</dbReference>
<dbReference type="InterPro" id="IPR000086">
    <property type="entry name" value="NUDIX_hydrolase_dom"/>
</dbReference>
<accession>U5W772</accession>
<evidence type="ECO:0000313" key="6">
    <source>
        <dbReference type="EMBL" id="AGZ44852.1"/>
    </source>
</evidence>
<evidence type="ECO:0000313" key="7">
    <source>
        <dbReference type="Proteomes" id="UP000017746"/>
    </source>
</evidence>
<dbReference type="InterPro" id="IPR015797">
    <property type="entry name" value="NUDIX_hydrolase-like_dom_sf"/>
</dbReference>
<dbReference type="GO" id="GO:0016787">
    <property type="term" value="F:hydrolase activity"/>
    <property type="evidence" value="ECO:0007669"/>
    <property type="project" value="UniProtKB-KW"/>
</dbReference>
<gene>
    <name evidence="6" type="ORF">AFR_32970</name>
</gene>
<evidence type="ECO:0000259" key="5">
    <source>
        <dbReference type="PROSITE" id="PS51462"/>
    </source>
</evidence>
<sequence length="123" mass="13155">MDGDAVLLVDHRNAQLWLPPGGHVDPGEDPAVTAARELEEELGVTGAAATPVFLTVTVTVGLDAGHTDVSLWFPADVSRDEPLTVDEGEFAGVRWWTRAEIAAADPARFDPHLGRFLKKTAVS</sequence>
<dbReference type="PANTHER" id="PTHR43046">
    <property type="entry name" value="GDP-MANNOSE MANNOSYL HYDROLASE"/>
    <property type="match status" value="1"/>
</dbReference>
<dbReference type="KEGG" id="afs:AFR_32970"/>
<evidence type="ECO:0000256" key="4">
    <source>
        <dbReference type="RuleBase" id="RU003476"/>
    </source>
</evidence>
<dbReference type="InterPro" id="IPR020476">
    <property type="entry name" value="Nudix_hydrolase"/>
</dbReference>
<dbReference type="SUPFAM" id="SSF55811">
    <property type="entry name" value="Nudix"/>
    <property type="match status" value="1"/>
</dbReference>
<dbReference type="InterPro" id="IPR020084">
    <property type="entry name" value="NUDIX_hydrolase_CS"/>
</dbReference>
<comment type="similarity">
    <text evidence="2 4">Belongs to the Nudix hydrolase family.</text>
</comment>
<dbReference type="PROSITE" id="PS00893">
    <property type="entry name" value="NUDIX_BOX"/>
    <property type="match status" value="1"/>
</dbReference>
<dbReference type="eggNOG" id="COG1051">
    <property type="taxonomic scope" value="Bacteria"/>
</dbReference>
<reference evidence="6 7" key="1">
    <citation type="journal article" date="2014" name="J. Biotechnol.">
        <title>Complete genome sequence of the actinobacterium Actinoplanes friuliensis HAG 010964, producer of the lipopeptide antibiotic friulimycin.</title>
        <authorList>
            <person name="Ruckert C."/>
            <person name="Szczepanowski R."/>
            <person name="Albersmeier A."/>
            <person name="Goesmann A."/>
            <person name="Fischer N."/>
            <person name="Steinkamper A."/>
            <person name="Puhler A."/>
            <person name="Biener R."/>
            <person name="Schwartz D."/>
            <person name="Kalinowski J."/>
        </authorList>
    </citation>
    <scope>NUCLEOTIDE SEQUENCE [LARGE SCALE GENOMIC DNA]</scope>
    <source>
        <strain evidence="6 7">DSM 7358</strain>
    </source>
</reference>
<protein>
    <submittedName>
        <fullName evidence="6">Putative NUDIX hydrolase</fullName>
    </submittedName>
</protein>
<dbReference type="PATRIC" id="fig|1246995.3.peg.6672"/>
<dbReference type="EMBL" id="CP006272">
    <property type="protein sequence ID" value="AGZ44852.1"/>
    <property type="molecule type" value="Genomic_DNA"/>
</dbReference>
<dbReference type="PROSITE" id="PS51462">
    <property type="entry name" value="NUDIX"/>
    <property type="match status" value="1"/>
</dbReference>
<dbReference type="Pfam" id="PF00293">
    <property type="entry name" value="NUDIX"/>
    <property type="match status" value="1"/>
</dbReference>
<feature type="domain" description="Nudix hydrolase" evidence="5">
    <location>
        <begin position="1"/>
        <end position="119"/>
    </location>
</feature>
<dbReference type="Proteomes" id="UP000017746">
    <property type="component" value="Chromosome"/>
</dbReference>
<proteinExistence type="inferred from homology"/>